<dbReference type="STRING" id="484498.SAMN05421686_107234"/>
<dbReference type="RefSeq" id="WP_076516626.1">
    <property type="nucleotide sequence ID" value="NZ_FTOH01000007.1"/>
</dbReference>
<evidence type="ECO:0000256" key="1">
    <source>
        <dbReference type="SAM" id="Phobius"/>
    </source>
</evidence>
<keyword evidence="1" id="KW-0812">Transmembrane</keyword>
<proteinExistence type="predicted"/>
<reference evidence="3" key="1">
    <citation type="submission" date="2017-01" db="EMBL/GenBank/DDBJ databases">
        <authorList>
            <person name="Varghese N."/>
            <person name="Submissions S."/>
        </authorList>
    </citation>
    <scope>NUCLEOTIDE SEQUENCE [LARGE SCALE GENOMIC DNA]</scope>
    <source>
        <strain evidence="3">DSM 24913</strain>
    </source>
</reference>
<accession>A0A1N7NSC9</accession>
<gene>
    <name evidence="2" type="ORF">SAMN05421686_107234</name>
</gene>
<sequence length="221" mass="25416">MKMIWWQDPRIVTGLEKYRELSARERKLVLITAHVVVAAVVLFFIAGPIWSTALTERMQANEIESNALRLEAHLQRLRSTPVLDPNDAVRDDIEKVLGQKDVVDERIQSLTDTLVAPENMPSVLESMMTQDTRLKLVSLENSEGESIALGSEFSDVDLYRHGMKIRMSADYPSLMSYLQRLDSMPWKLYWQSLDYTVENYPSGELYLEVFTLSTREEILSD</sequence>
<organism evidence="2 3">
    <name type="scientific">Thalassolituus maritimus</name>
    <dbReference type="NCBI Taxonomy" id="484498"/>
    <lineage>
        <taxon>Bacteria</taxon>
        <taxon>Pseudomonadati</taxon>
        <taxon>Pseudomonadota</taxon>
        <taxon>Gammaproteobacteria</taxon>
        <taxon>Oceanospirillales</taxon>
        <taxon>Oceanospirillaceae</taxon>
        <taxon>Thalassolituus</taxon>
    </lineage>
</organism>
<dbReference type="Proteomes" id="UP000185639">
    <property type="component" value="Unassembled WGS sequence"/>
</dbReference>
<protein>
    <submittedName>
        <fullName evidence="2">MSHA biogenesis protein MshJ</fullName>
    </submittedName>
</protein>
<evidence type="ECO:0000313" key="3">
    <source>
        <dbReference type="Proteomes" id="UP000185639"/>
    </source>
</evidence>
<dbReference type="AlphaFoldDB" id="A0A1N7NSC9"/>
<evidence type="ECO:0000313" key="2">
    <source>
        <dbReference type="EMBL" id="SIT01273.1"/>
    </source>
</evidence>
<name>A0A1N7NSC9_9GAMM</name>
<feature type="transmembrane region" description="Helical" evidence="1">
    <location>
        <begin position="28"/>
        <end position="50"/>
    </location>
</feature>
<keyword evidence="1" id="KW-0472">Membrane</keyword>
<keyword evidence="1" id="KW-1133">Transmembrane helix</keyword>
<keyword evidence="3" id="KW-1185">Reference proteome</keyword>
<dbReference type="OrthoDB" id="9151209at2"/>
<dbReference type="EMBL" id="FTOH01000007">
    <property type="protein sequence ID" value="SIT01273.1"/>
    <property type="molecule type" value="Genomic_DNA"/>
</dbReference>